<sequence>MILAFGATSATDLYTNNIYILDIQNYTWITTFNLPTTTNPAKQTQSNGNSSTDQANNSSPNLYIGVGISAGVVILAVVGFFIYKNRHKEKFIATPGTSKDDHIRETHMSTVYTPGIPPPETYAQTPMY</sequence>
<proteinExistence type="predicted"/>
<name>A0A397UXC3_9GLOM</name>
<keyword evidence="1" id="KW-0812">Transmembrane</keyword>
<dbReference type="AlphaFoldDB" id="A0A397UXC3"/>
<keyword evidence="1" id="KW-1133">Transmembrane helix</keyword>
<keyword evidence="3" id="KW-1185">Reference proteome</keyword>
<evidence type="ECO:0000256" key="1">
    <source>
        <dbReference type="SAM" id="Phobius"/>
    </source>
</evidence>
<reference evidence="2 3" key="1">
    <citation type="submission" date="2018-06" db="EMBL/GenBank/DDBJ databases">
        <title>Comparative genomics reveals the genomic features of Rhizophagus irregularis, R. cerebriforme, R. diaphanum and Gigaspora rosea, and their symbiotic lifestyle signature.</title>
        <authorList>
            <person name="Morin E."/>
            <person name="San Clemente H."/>
            <person name="Chen E.C.H."/>
            <person name="De La Providencia I."/>
            <person name="Hainaut M."/>
            <person name="Kuo A."/>
            <person name="Kohler A."/>
            <person name="Murat C."/>
            <person name="Tang N."/>
            <person name="Roy S."/>
            <person name="Loubradou J."/>
            <person name="Henrissat B."/>
            <person name="Grigoriev I.V."/>
            <person name="Corradi N."/>
            <person name="Roux C."/>
            <person name="Martin F.M."/>
        </authorList>
    </citation>
    <scope>NUCLEOTIDE SEQUENCE [LARGE SCALE GENOMIC DNA]</scope>
    <source>
        <strain evidence="2 3">DAOM 194757</strain>
    </source>
</reference>
<comment type="caution">
    <text evidence="2">The sequence shown here is derived from an EMBL/GenBank/DDBJ whole genome shotgun (WGS) entry which is preliminary data.</text>
</comment>
<keyword evidence="1" id="KW-0472">Membrane</keyword>
<gene>
    <name evidence="2" type="ORF">C2G38_2094800</name>
</gene>
<dbReference type="EMBL" id="QKWP01000794">
    <property type="protein sequence ID" value="RIB14805.1"/>
    <property type="molecule type" value="Genomic_DNA"/>
</dbReference>
<evidence type="ECO:0000313" key="3">
    <source>
        <dbReference type="Proteomes" id="UP000266673"/>
    </source>
</evidence>
<dbReference type="OrthoDB" id="2476745at2759"/>
<evidence type="ECO:0000313" key="2">
    <source>
        <dbReference type="EMBL" id="RIB14805.1"/>
    </source>
</evidence>
<dbReference type="Proteomes" id="UP000266673">
    <property type="component" value="Unassembled WGS sequence"/>
</dbReference>
<accession>A0A397UXC3</accession>
<feature type="transmembrane region" description="Helical" evidence="1">
    <location>
        <begin position="62"/>
        <end position="83"/>
    </location>
</feature>
<evidence type="ECO:0008006" key="4">
    <source>
        <dbReference type="Google" id="ProtNLM"/>
    </source>
</evidence>
<organism evidence="2 3">
    <name type="scientific">Gigaspora rosea</name>
    <dbReference type="NCBI Taxonomy" id="44941"/>
    <lineage>
        <taxon>Eukaryota</taxon>
        <taxon>Fungi</taxon>
        <taxon>Fungi incertae sedis</taxon>
        <taxon>Mucoromycota</taxon>
        <taxon>Glomeromycotina</taxon>
        <taxon>Glomeromycetes</taxon>
        <taxon>Diversisporales</taxon>
        <taxon>Gigasporaceae</taxon>
        <taxon>Gigaspora</taxon>
    </lineage>
</organism>
<protein>
    <recommendedName>
        <fullName evidence="4">Mid2 domain-containing protein</fullName>
    </recommendedName>
</protein>